<dbReference type="Pfam" id="PF00892">
    <property type="entry name" value="EamA"/>
    <property type="match status" value="2"/>
</dbReference>
<dbReference type="PANTHER" id="PTHR22911:SF135">
    <property type="entry name" value="BLR4310 PROTEIN"/>
    <property type="match status" value="1"/>
</dbReference>
<feature type="transmembrane region" description="Helical" evidence="1">
    <location>
        <begin position="282"/>
        <end position="299"/>
    </location>
</feature>
<feature type="transmembrane region" description="Helical" evidence="1">
    <location>
        <begin position="78"/>
        <end position="98"/>
    </location>
</feature>
<dbReference type="KEGG" id="cmag:CBW24_05260"/>
<feature type="transmembrane region" description="Helical" evidence="1">
    <location>
        <begin position="256"/>
        <end position="276"/>
    </location>
</feature>
<dbReference type="RefSeq" id="WP_232530146.1">
    <property type="nucleotide sequence ID" value="NZ_CP021404.1"/>
</dbReference>
<keyword evidence="1" id="KW-0812">Transmembrane</keyword>
<feature type="domain" description="EamA" evidence="2">
    <location>
        <begin position="161"/>
        <end position="294"/>
    </location>
</feature>
<feature type="domain" description="EamA" evidence="2">
    <location>
        <begin position="22"/>
        <end position="151"/>
    </location>
</feature>
<dbReference type="Proteomes" id="UP000219050">
    <property type="component" value="Chromosome"/>
</dbReference>
<name>A0A291LYD0_9RHOB</name>
<reference evidence="3 4" key="1">
    <citation type="submission" date="2017-05" db="EMBL/GenBank/DDBJ databases">
        <title>Comparative genomic and metabolic analysis of manganese-oxidizing mechanisms in Celeribater manganoxidans DY25T: its adaption to the environment of polymetallic nodule.</title>
        <authorList>
            <person name="Wang X."/>
        </authorList>
    </citation>
    <scope>NUCLEOTIDE SEQUENCE [LARGE SCALE GENOMIC DNA]</scope>
    <source>
        <strain evidence="3 4">DY25</strain>
    </source>
</reference>
<dbReference type="InterPro" id="IPR000620">
    <property type="entry name" value="EamA_dom"/>
</dbReference>
<feature type="transmembrane region" description="Helical" evidence="1">
    <location>
        <begin position="158"/>
        <end position="177"/>
    </location>
</feature>
<evidence type="ECO:0000259" key="2">
    <source>
        <dbReference type="Pfam" id="PF00892"/>
    </source>
</evidence>
<sequence length="309" mass="32458">MSVLTRSTGRMALSGSAGTPLAMLAMVAATLLLPLGDTISKLLTSFANPLEVSTLRVLTQAAVLVPLAVLTRTSFRGAFSPVVFVAGFCFAMVSFALIASFQVMPIATAISIFFIEPLFLTLLARPLLGEAVGLRRYVAVGVGLIGAVIVIRPNFATFGWIALLPAFAALAFAINMVMVRRASRTRAPLTIQVGATLYGVLVMSAVTLGAHQMGWVSFGFAAAPDWAWGAVLAAGALAAVTFLLIGFAFSRAEASLLAPFQYLEIVGAVAFGWLVFDDLPDALTCLGTAIILGAGIYVFHRERKVQSAP</sequence>
<protein>
    <submittedName>
        <fullName evidence="3">EamA family transporter</fullName>
    </submittedName>
</protein>
<feature type="transmembrane region" description="Helical" evidence="1">
    <location>
        <begin position="189"/>
        <end position="206"/>
    </location>
</feature>
<evidence type="ECO:0000256" key="1">
    <source>
        <dbReference type="SAM" id="Phobius"/>
    </source>
</evidence>
<proteinExistence type="predicted"/>
<dbReference type="SUPFAM" id="SSF103481">
    <property type="entry name" value="Multidrug resistance efflux transporter EmrE"/>
    <property type="match status" value="2"/>
</dbReference>
<keyword evidence="4" id="KW-1185">Reference proteome</keyword>
<feature type="transmembrane region" description="Helical" evidence="1">
    <location>
        <begin position="226"/>
        <end position="249"/>
    </location>
</feature>
<evidence type="ECO:0000313" key="4">
    <source>
        <dbReference type="Proteomes" id="UP000219050"/>
    </source>
</evidence>
<gene>
    <name evidence="3" type="ORF">CBW24_05260</name>
</gene>
<evidence type="ECO:0000313" key="3">
    <source>
        <dbReference type="EMBL" id="ATI41465.1"/>
    </source>
</evidence>
<keyword evidence="1" id="KW-1133">Transmembrane helix</keyword>
<dbReference type="PANTHER" id="PTHR22911">
    <property type="entry name" value="ACYL-MALONYL CONDENSING ENZYME-RELATED"/>
    <property type="match status" value="1"/>
</dbReference>
<keyword evidence="1" id="KW-0472">Membrane</keyword>
<feature type="transmembrane region" description="Helical" evidence="1">
    <location>
        <begin position="12"/>
        <end position="33"/>
    </location>
</feature>
<dbReference type="AlphaFoldDB" id="A0A291LYD0"/>
<dbReference type="EMBL" id="CP021404">
    <property type="protein sequence ID" value="ATI41465.1"/>
    <property type="molecule type" value="Genomic_DNA"/>
</dbReference>
<feature type="transmembrane region" description="Helical" evidence="1">
    <location>
        <begin position="104"/>
        <end position="124"/>
    </location>
</feature>
<accession>A0A291LYD0</accession>
<organism evidence="3 4">
    <name type="scientific">Pacificitalea manganoxidans</name>
    <dbReference type="NCBI Taxonomy" id="1411902"/>
    <lineage>
        <taxon>Bacteria</taxon>
        <taxon>Pseudomonadati</taxon>
        <taxon>Pseudomonadota</taxon>
        <taxon>Alphaproteobacteria</taxon>
        <taxon>Rhodobacterales</taxon>
        <taxon>Paracoccaceae</taxon>
        <taxon>Pacificitalea</taxon>
    </lineage>
</organism>
<dbReference type="InterPro" id="IPR037185">
    <property type="entry name" value="EmrE-like"/>
</dbReference>
<feature type="transmembrane region" description="Helical" evidence="1">
    <location>
        <begin position="53"/>
        <end position="71"/>
    </location>
</feature>
<feature type="transmembrane region" description="Helical" evidence="1">
    <location>
        <begin position="136"/>
        <end position="152"/>
    </location>
</feature>
<dbReference type="GO" id="GO:0016020">
    <property type="term" value="C:membrane"/>
    <property type="evidence" value="ECO:0007669"/>
    <property type="project" value="InterPro"/>
</dbReference>